<keyword evidence="2" id="KW-1185">Reference proteome</keyword>
<gene>
    <name evidence="1" type="ORF">G3572_03095</name>
</gene>
<evidence type="ECO:0000313" key="2">
    <source>
        <dbReference type="Proteomes" id="UP000481421"/>
    </source>
</evidence>
<reference evidence="1 2" key="1">
    <citation type="submission" date="2020-02" db="EMBL/GenBank/DDBJ databases">
        <title>Rhodobacter algicola sp. nov., isolated from microalga culture.</title>
        <authorList>
            <person name="Park C.-Y."/>
        </authorList>
    </citation>
    <scope>NUCLEOTIDE SEQUENCE [LARGE SCALE GENOMIC DNA]</scope>
    <source>
        <strain evidence="1 2">ETT8</strain>
    </source>
</reference>
<sequence length="212" mass="23672">MSVEKGFAMLPQTDLDERSAASIAFLKAHFDGKRLLGVPRLSLEQAAQPAGYCYQNVWRFIDELGGDIQYGWQFTQLPGKFIEAMHHAVWISPGGALVDVTDRAYSGIRLAITAFVADNGPLIPTRDCTPSIPSIFWDIGNDPLTAAYCNITIGRIAALQAIKFRHFGAVGTGEPRQKEFFRHDDDTLYAMYEDLTEKREALMRRIVGDEND</sequence>
<accession>A0A6B3RGM5</accession>
<name>A0A6B3RGM5_9RHOB</name>
<proteinExistence type="predicted"/>
<dbReference type="AlphaFoldDB" id="A0A6B3RGM5"/>
<organism evidence="1 2">
    <name type="scientific">Pseudotabrizicola algicola</name>
    <dbReference type="NCBI Taxonomy" id="2709381"/>
    <lineage>
        <taxon>Bacteria</taxon>
        <taxon>Pseudomonadati</taxon>
        <taxon>Pseudomonadota</taxon>
        <taxon>Alphaproteobacteria</taxon>
        <taxon>Rhodobacterales</taxon>
        <taxon>Paracoccaceae</taxon>
        <taxon>Pseudotabrizicola</taxon>
    </lineage>
</organism>
<comment type="caution">
    <text evidence="1">The sequence shown here is derived from an EMBL/GenBank/DDBJ whole genome shotgun (WGS) entry which is preliminary data.</text>
</comment>
<protein>
    <submittedName>
        <fullName evidence="1">Uncharacterized protein</fullName>
    </submittedName>
</protein>
<evidence type="ECO:0000313" key="1">
    <source>
        <dbReference type="EMBL" id="NEX45177.1"/>
    </source>
</evidence>
<dbReference type="Proteomes" id="UP000481421">
    <property type="component" value="Unassembled WGS sequence"/>
</dbReference>
<dbReference type="EMBL" id="JAAIKE010000001">
    <property type="protein sequence ID" value="NEX45177.1"/>
    <property type="molecule type" value="Genomic_DNA"/>
</dbReference>